<protein>
    <recommendedName>
        <fullName evidence="2">DUF6534 domain-containing protein</fullName>
    </recommendedName>
</protein>
<feature type="domain" description="DUF6534" evidence="2">
    <location>
        <begin position="163"/>
        <end position="249"/>
    </location>
</feature>
<feature type="transmembrane region" description="Helical" evidence="1">
    <location>
        <begin position="46"/>
        <end position="67"/>
    </location>
</feature>
<accession>A0A166HMC3</accession>
<keyword evidence="1" id="KW-1133">Transmembrane helix</keyword>
<gene>
    <name evidence="3" type="ORF">FIBSPDRAFT_828596</name>
</gene>
<feature type="transmembrane region" description="Helical" evidence="1">
    <location>
        <begin position="117"/>
        <end position="143"/>
    </location>
</feature>
<name>A0A166HMC3_9AGAM</name>
<feature type="transmembrane region" description="Helical" evidence="1">
    <location>
        <begin position="12"/>
        <end position="34"/>
    </location>
</feature>
<dbReference type="PANTHER" id="PTHR40465:SF1">
    <property type="entry name" value="DUF6534 DOMAIN-CONTAINING PROTEIN"/>
    <property type="match status" value="1"/>
</dbReference>
<evidence type="ECO:0000259" key="2">
    <source>
        <dbReference type="Pfam" id="PF20152"/>
    </source>
</evidence>
<dbReference type="EMBL" id="KV417567">
    <property type="protein sequence ID" value="KZP19019.1"/>
    <property type="molecule type" value="Genomic_DNA"/>
</dbReference>
<sequence length="325" mass="35935">MSSPIAHPFGFILIGIFISLILFGIVVSQTFAYYQNCDNDPRGLKWFVAVLFAWDLISSILAIAWMYELLIDNWGKIEAFTHGDWLLAGDPIIIGIVAWMAQSFFAWRIYVITSSRWLTAFIATCAVTTGLAGIGTGIASLWVREYALFVNFNQIIVIFLVSAAVGDLGITVVVSYHLRRRRGSFEATDKILNSIIRLTVQNGFITALIAIVDLSVYFASPLPYHMGISFIMPKLYSNTVLSSLNARQHMRRDLANVVNPSGQSQTRTADIVKLHGASNSPATSGPEIRVEVHEMTMSDAKVNAGQPEWDQISDAKVDAAQPEWA</sequence>
<dbReference type="STRING" id="436010.A0A166HMC3"/>
<dbReference type="Proteomes" id="UP000076532">
    <property type="component" value="Unassembled WGS sequence"/>
</dbReference>
<organism evidence="3 4">
    <name type="scientific">Athelia psychrophila</name>
    <dbReference type="NCBI Taxonomy" id="1759441"/>
    <lineage>
        <taxon>Eukaryota</taxon>
        <taxon>Fungi</taxon>
        <taxon>Dikarya</taxon>
        <taxon>Basidiomycota</taxon>
        <taxon>Agaricomycotina</taxon>
        <taxon>Agaricomycetes</taxon>
        <taxon>Agaricomycetidae</taxon>
        <taxon>Atheliales</taxon>
        <taxon>Atheliaceae</taxon>
        <taxon>Athelia</taxon>
    </lineage>
</organism>
<evidence type="ECO:0000313" key="3">
    <source>
        <dbReference type="EMBL" id="KZP19019.1"/>
    </source>
</evidence>
<reference evidence="3 4" key="1">
    <citation type="journal article" date="2016" name="Mol. Biol. Evol.">
        <title>Comparative Genomics of Early-Diverging Mushroom-Forming Fungi Provides Insights into the Origins of Lignocellulose Decay Capabilities.</title>
        <authorList>
            <person name="Nagy L.G."/>
            <person name="Riley R."/>
            <person name="Tritt A."/>
            <person name="Adam C."/>
            <person name="Daum C."/>
            <person name="Floudas D."/>
            <person name="Sun H."/>
            <person name="Yadav J.S."/>
            <person name="Pangilinan J."/>
            <person name="Larsson K.H."/>
            <person name="Matsuura K."/>
            <person name="Barry K."/>
            <person name="Labutti K."/>
            <person name="Kuo R."/>
            <person name="Ohm R.A."/>
            <person name="Bhattacharya S.S."/>
            <person name="Shirouzu T."/>
            <person name="Yoshinaga Y."/>
            <person name="Martin F.M."/>
            <person name="Grigoriev I.V."/>
            <person name="Hibbett D.S."/>
        </authorList>
    </citation>
    <scope>NUCLEOTIDE SEQUENCE [LARGE SCALE GENOMIC DNA]</scope>
    <source>
        <strain evidence="3 4">CBS 109695</strain>
    </source>
</reference>
<feature type="transmembrane region" description="Helical" evidence="1">
    <location>
        <begin position="87"/>
        <end position="110"/>
    </location>
</feature>
<dbReference type="Pfam" id="PF20152">
    <property type="entry name" value="DUF6534"/>
    <property type="match status" value="1"/>
</dbReference>
<keyword evidence="1" id="KW-0472">Membrane</keyword>
<feature type="transmembrane region" description="Helical" evidence="1">
    <location>
        <begin position="155"/>
        <end position="178"/>
    </location>
</feature>
<dbReference type="PANTHER" id="PTHR40465">
    <property type="entry name" value="CHROMOSOME 1, WHOLE GENOME SHOTGUN SEQUENCE"/>
    <property type="match status" value="1"/>
</dbReference>
<evidence type="ECO:0000256" key="1">
    <source>
        <dbReference type="SAM" id="Phobius"/>
    </source>
</evidence>
<feature type="transmembrane region" description="Helical" evidence="1">
    <location>
        <begin position="199"/>
        <end position="218"/>
    </location>
</feature>
<evidence type="ECO:0000313" key="4">
    <source>
        <dbReference type="Proteomes" id="UP000076532"/>
    </source>
</evidence>
<dbReference type="OrthoDB" id="3265526at2759"/>
<proteinExistence type="predicted"/>
<dbReference type="InterPro" id="IPR045339">
    <property type="entry name" value="DUF6534"/>
</dbReference>
<keyword evidence="1" id="KW-0812">Transmembrane</keyword>
<dbReference type="AlphaFoldDB" id="A0A166HMC3"/>
<keyword evidence="4" id="KW-1185">Reference proteome</keyword>